<dbReference type="InterPro" id="IPR050325">
    <property type="entry name" value="Prot/Nucl_acid_deglycase"/>
</dbReference>
<dbReference type="NCBIfam" id="TIGR01383">
    <property type="entry name" value="not_thiJ"/>
    <property type="match status" value="1"/>
</dbReference>
<dbReference type="SUPFAM" id="SSF52317">
    <property type="entry name" value="Class I glutamine amidotransferase-like"/>
    <property type="match status" value="1"/>
</dbReference>
<evidence type="ECO:0000259" key="2">
    <source>
        <dbReference type="Pfam" id="PF01965"/>
    </source>
</evidence>
<keyword evidence="1" id="KW-0677">Repeat</keyword>
<dbReference type="Proteomes" id="UP000594464">
    <property type="component" value="Chromosome"/>
</dbReference>
<dbReference type="InterPro" id="IPR002818">
    <property type="entry name" value="DJ-1/PfpI"/>
</dbReference>
<dbReference type="FunFam" id="3.40.50.880:FF:000015">
    <property type="entry name" value="Protein DJ-1 homolog C"/>
    <property type="match status" value="1"/>
</dbReference>
<dbReference type="Gene3D" id="3.40.50.880">
    <property type="match status" value="1"/>
</dbReference>
<dbReference type="InterPro" id="IPR029062">
    <property type="entry name" value="Class_I_gatase-like"/>
</dbReference>
<dbReference type="EMBL" id="CP048620">
    <property type="protein sequence ID" value="QPJ65908.1"/>
    <property type="molecule type" value="Genomic_DNA"/>
</dbReference>
<evidence type="ECO:0000313" key="4">
    <source>
        <dbReference type="Proteomes" id="UP000594464"/>
    </source>
</evidence>
<accession>A0A7T0C3L5</accession>
<sequence length="182" mass="19523">MKKVLVALAQGFEEIETITVVDILRRSGARVTLAGLSEGPVEGSRGVHVMPDCLLSAVDPVEFEMIVLPGGMPGTSNLQKDPGLLDILRQMHSGDKFIAAICAAPLVLQTAGILKGDHITSHPSVREKLNGVNYEEERVVVDGKIITSRSPGTAMEFAMKLVECLFGIDRVHIVNEGVLAKL</sequence>
<protein>
    <submittedName>
        <fullName evidence="3">DJ-1/PfpI family protein</fullName>
    </submittedName>
</protein>
<dbReference type="InterPro" id="IPR006287">
    <property type="entry name" value="DJ-1"/>
</dbReference>
<dbReference type="KEGG" id="nva:G3M78_11085"/>
<organism evidence="3 4">
    <name type="scientific">Candidatus Nitrohelix vancouverensis</name>
    <dbReference type="NCBI Taxonomy" id="2705534"/>
    <lineage>
        <taxon>Bacteria</taxon>
        <taxon>Pseudomonadati</taxon>
        <taxon>Nitrospinota/Tectimicrobiota group</taxon>
        <taxon>Nitrospinota</taxon>
        <taxon>Nitrospinia</taxon>
        <taxon>Nitrospinales</taxon>
        <taxon>Nitrospinaceae</taxon>
        <taxon>Candidatus Nitrohelix</taxon>
    </lineage>
</organism>
<name>A0A7T0C3L5_9BACT</name>
<evidence type="ECO:0000313" key="3">
    <source>
        <dbReference type="EMBL" id="QPJ65908.1"/>
    </source>
</evidence>
<dbReference type="Pfam" id="PF01965">
    <property type="entry name" value="DJ-1_PfpI"/>
    <property type="match status" value="1"/>
</dbReference>
<dbReference type="GO" id="GO:0005737">
    <property type="term" value="C:cytoplasm"/>
    <property type="evidence" value="ECO:0007669"/>
    <property type="project" value="TreeGrafter"/>
</dbReference>
<proteinExistence type="predicted"/>
<dbReference type="PANTHER" id="PTHR48094:SF12">
    <property type="entry name" value="PARKINSON DISEASE PROTEIN 7 HOMOLOG"/>
    <property type="match status" value="1"/>
</dbReference>
<feature type="domain" description="DJ-1/PfpI" evidence="2">
    <location>
        <begin position="2"/>
        <end position="163"/>
    </location>
</feature>
<evidence type="ECO:0000256" key="1">
    <source>
        <dbReference type="ARBA" id="ARBA00022737"/>
    </source>
</evidence>
<gene>
    <name evidence="3" type="ORF">G3M78_11085</name>
</gene>
<dbReference type="AlphaFoldDB" id="A0A7T0C3L5"/>
<dbReference type="PANTHER" id="PTHR48094">
    <property type="entry name" value="PROTEIN/NUCLEIC ACID DEGLYCASE DJ-1-RELATED"/>
    <property type="match status" value="1"/>
</dbReference>
<dbReference type="CDD" id="cd03135">
    <property type="entry name" value="GATase1_DJ-1"/>
    <property type="match status" value="1"/>
</dbReference>
<reference evidence="4" key="1">
    <citation type="submission" date="2020-02" db="EMBL/GenBank/DDBJ databases">
        <title>Genomic and physiological characterization of two novel Nitrospinaceae genera.</title>
        <authorList>
            <person name="Mueller A.J."/>
            <person name="Jung M.-Y."/>
            <person name="Strachan C.R."/>
            <person name="Herbold C.W."/>
            <person name="Kirkegaard R.H."/>
            <person name="Daims H."/>
        </authorList>
    </citation>
    <scope>NUCLEOTIDE SEQUENCE [LARGE SCALE GENOMIC DNA]</scope>
</reference>